<dbReference type="Gene3D" id="2.60.200.20">
    <property type="match status" value="1"/>
</dbReference>
<name>A0ABX2B016_9BACT</name>
<dbReference type="PROSITE" id="PS50006">
    <property type="entry name" value="FHA_DOMAIN"/>
    <property type="match status" value="1"/>
</dbReference>
<dbReference type="Proteomes" id="UP000820977">
    <property type="component" value="Unassembled WGS sequence"/>
</dbReference>
<dbReference type="InterPro" id="IPR000253">
    <property type="entry name" value="FHA_dom"/>
</dbReference>
<dbReference type="Pfam" id="PF00498">
    <property type="entry name" value="FHA"/>
    <property type="match status" value="1"/>
</dbReference>
<organism evidence="2 3">
    <name type="scientific">Xylanibacter caecicola</name>
    <dbReference type="NCBI Taxonomy" id="2736294"/>
    <lineage>
        <taxon>Bacteria</taxon>
        <taxon>Pseudomonadati</taxon>
        <taxon>Bacteroidota</taxon>
        <taxon>Bacteroidia</taxon>
        <taxon>Bacteroidales</taxon>
        <taxon>Prevotellaceae</taxon>
        <taxon>Xylanibacter</taxon>
    </lineage>
</organism>
<dbReference type="PANTHER" id="PTHR23308">
    <property type="entry name" value="NUCLEAR INHIBITOR OF PROTEIN PHOSPHATASE-1"/>
    <property type="match status" value="1"/>
</dbReference>
<dbReference type="RefSeq" id="WP_172344072.1">
    <property type="nucleotide sequence ID" value="NZ_CASYYZ010000063.1"/>
</dbReference>
<evidence type="ECO:0000313" key="3">
    <source>
        <dbReference type="Proteomes" id="UP000820977"/>
    </source>
</evidence>
<dbReference type="InterPro" id="IPR008984">
    <property type="entry name" value="SMAD_FHA_dom_sf"/>
</dbReference>
<feature type="domain" description="FHA" evidence="1">
    <location>
        <begin position="96"/>
        <end position="151"/>
    </location>
</feature>
<dbReference type="SMART" id="SM00240">
    <property type="entry name" value="FHA"/>
    <property type="match status" value="1"/>
</dbReference>
<sequence>MSQNKTVIPGVSGNVGGDAGGFGPAPDFYSRNGRVSGRGTVVSDMSQDTPAAGAGMPGGKAAAPKYIVSGKPVVGFAYSISRSPVGEFWPLHVGQNTIGKDPSCDIVLNEGTVSAEHAVLVVRKMKNPEKVIASVSDARSTNGTMINGMSLGFQAEECKNGDIITIGDNYELYIVLVDVAELGLKVSENFVHVDEAPEDIMPGMPDIPSPFVPGGTVGADGANPQYNTGGTVGI</sequence>
<proteinExistence type="predicted"/>
<dbReference type="CDD" id="cd00060">
    <property type="entry name" value="FHA"/>
    <property type="match status" value="1"/>
</dbReference>
<reference evidence="2 3" key="1">
    <citation type="submission" date="2020-05" db="EMBL/GenBank/DDBJ databases">
        <title>Distinct polysaccharide utilization as determinants for interspecies competition between intestinal Prevotella spp.</title>
        <authorList>
            <person name="Galvez E.J.C."/>
            <person name="Iljazovic A."/>
            <person name="Strowig T."/>
        </authorList>
    </citation>
    <scope>NUCLEOTIDE SEQUENCE [LARGE SCALE GENOMIC DNA]</scope>
    <source>
        <strain evidence="2 3">PCHR</strain>
    </source>
</reference>
<evidence type="ECO:0000313" key="2">
    <source>
        <dbReference type="EMBL" id="NPE24576.1"/>
    </source>
</evidence>
<dbReference type="InterPro" id="IPR050923">
    <property type="entry name" value="Cell_Proc_Reg/RNA_Proc"/>
</dbReference>
<dbReference type="EMBL" id="JABKKJ010000003">
    <property type="protein sequence ID" value="NPE24576.1"/>
    <property type="molecule type" value="Genomic_DNA"/>
</dbReference>
<comment type="caution">
    <text evidence="2">The sequence shown here is derived from an EMBL/GenBank/DDBJ whole genome shotgun (WGS) entry which is preliminary data.</text>
</comment>
<gene>
    <name evidence="2" type="ORF">HPS54_03415</name>
</gene>
<evidence type="ECO:0000259" key="1">
    <source>
        <dbReference type="PROSITE" id="PS50006"/>
    </source>
</evidence>
<dbReference type="SUPFAM" id="SSF49879">
    <property type="entry name" value="SMAD/FHA domain"/>
    <property type="match status" value="1"/>
</dbReference>
<accession>A0ABX2B016</accession>
<keyword evidence="3" id="KW-1185">Reference proteome</keyword>
<protein>
    <submittedName>
        <fullName evidence="2">FHA domain-containing protein</fullName>
    </submittedName>
</protein>